<keyword evidence="1" id="KW-0812">Transmembrane</keyword>
<sequence>MSPAESRFHFIHRSTSFPSVCPSFSKTLVSTSSPFFHFGIRYIINYFLFCFYLFYIFY</sequence>
<organism evidence="2">
    <name type="scientific">Aspergillus arachidicola</name>
    <dbReference type="NCBI Taxonomy" id="656916"/>
    <lineage>
        <taxon>Eukaryota</taxon>
        <taxon>Fungi</taxon>
        <taxon>Dikarya</taxon>
        <taxon>Ascomycota</taxon>
        <taxon>Pezizomycotina</taxon>
        <taxon>Eurotiomycetes</taxon>
        <taxon>Eurotiomycetidae</taxon>
        <taxon>Eurotiales</taxon>
        <taxon>Aspergillaceae</taxon>
        <taxon>Aspergillus</taxon>
        <taxon>Aspergillus subgen. Circumdati</taxon>
    </lineage>
</organism>
<gene>
    <name evidence="2" type="ORF">BDV24DRAFT_49299</name>
</gene>
<dbReference type="EMBL" id="ML737139">
    <property type="protein sequence ID" value="KAE8341642.1"/>
    <property type="molecule type" value="Genomic_DNA"/>
</dbReference>
<evidence type="ECO:0000313" key="2">
    <source>
        <dbReference type="EMBL" id="KAE8341642.1"/>
    </source>
</evidence>
<keyword evidence="1" id="KW-1133">Transmembrane helix</keyword>
<dbReference type="Proteomes" id="UP000325558">
    <property type="component" value="Unassembled WGS sequence"/>
</dbReference>
<reference evidence="2" key="1">
    <citation type="submission" date="2019-04" db="EMBL/GenBank/DDBJ databases">
        <title>Friends and foes A comparative genomics study of 23 Aspergillus species from section Flavi.</title>
        <authorList>
            <consortium name="DOE Joint Genome Institute"/>
            <person name="Kjaerbolling I."/>
            <person name="Vesth T."/>
            <person name="Frisvad J.C."/>
            <person name="Nybo J.L."/>
            <person name="Theobald S."/>
            <person name="Kildgaard S."/>
            <person name="Isbrandt T."/>
            <person name="Kuo A."/>
            <person name="Sato A."/>
            <person name="Lyhne E.K."/>
            <person name="Kogle M.E."/>
            <person name="Wiebenga A."/>
            <person name="Kun R.S."/>
            <person name="Lubbers R.J."/>
            <person name="Makela M.R."/>
            <person name="Barry K."/>
            <person name="Chovatia M."/>
            <person name="Clum A."/>
            <person name="Daum C."/>
            <person name="Haridas S."/>
            <person name="He G."/>
            <person name="LaButti K."/>
            <person name="Lipzen A."/>
            <person name="Mondo S."/>
            <person name="Riley R."/>
            <person name="Salamov A."/>
            <person name="Simmons B.A."/>
            <person name="Magnuson J.K."/>
            <person name="Henrissat B."/>
            <person name="Mortensen U.H."/>
            <person name="Larsen T.O."/>
            <person name="Devries R.P."/>
            <person name="Grigoriev I.V."/>
            <person name="Machida M."/>
            <person name="Baker S.E."/>
            <person name="Andersen M.R."/>
        </authorList>
    </citation>
    <scope>NUCLEOTIDE SEQUENCE</scope>
    <source>
        <strain evidence="2">CBS 117612</strain>
    </source>
</reference>
<dbReference type="AlphaFoldDB" id="A0A5N6Y849"/>
<feature type="transmembrane region" description="Helical" evidence="1">
    <location>
        <begin position="35"/>
        <end position="57"/>
    </location>
</feature>
<name>A0A5N6Y849_9EURO</name>
<proteinExistence type="predicted"/>
<accession>A0A5N6Y849</accession>
<protein>
    <submittedName>
        <fullName evidence="2">Uncharacterized protein</fullName>
    </submittedName>
</protein>
<keyword evidence="1" id="KW-0472">Membrane</keyword>
<evidence type="ECO:0000256" key="1">
    <source>
        <dbReference type="SAM" id="Phobius"/>
    </source>
</evidence>